<dbReference type="PANTHER" id="PTHR43433">
    <property type="entry name" value="HYDROLASE, ALPHA/BETA FOLD FAMILY PROTEIN"/>
    <property type="match status" value="1"/>
</dbReference>
<dbReference type="InterPro" id="IPR000073">
    <property type="entry name" value="AB_hydrolase_1"/>
</dbReference>
<dbReference type="RefSeq" id="WP_203841772.1">
    <property type="nucleotide sequence ID" value="NZ_BAAATV010000001.1"/>
</dbReference>
<protein>
    <submittedName>
        <fullName evidence="2">Alpha/beta hydrolase</fullName>
    </submittedName>
</protein>
<accession>A0ABQ4A1N6</accession>
<gene>
    <name evidence="2" type="ORF">Ahu01nite_078720</name>
</gene>
<evidence type="ECO:0000313" key="2">
    <source>
        <dbReference type="EMBL" id="GIE24770.1"/>
    </source>
</evidence>
<dbReference type="SUPFAM" id="SSF53474">
    <property type="entry name" value="alpha/beta-Hydrolases"/>
    <property type="match status" value="1"/>
</dbReference>
<evidence type="ECO:0000313" key="3">
    <source>
        <dbReference type="Proteomes" id="UP000603200"/>
    </source>
</evidence>
<dbReference type="Pfam" id="PF12146">
    <property type="entry name" value="Hydrolase_4"/>
    <property type="match status" value="1"/>
</dbReference>
<feature type="domain" description="Serine aminopeptidase S33" evidence="1">
    <location>
        <begin position="34"/>
        <end position="150"/>
    </location>
</feature>
<name>A0ABQ4A1N6_9ACTN</name>
<sequence>MGNDDGTSTTTSTSFRSADGLLLRGSFEVPTTAPTSSVVLVHGGGATREEGGFFTRLAHGLAKRRVASLRFDLRGHGESAGQQEDLTLSGVVNDIHAAVAEVRRLAGDVPVNILGASFGGGICAYFTAQYPDDVAKLVLINPLINYKKRFVDDKPYWSHDQINDDAGRELSRNGFLPHSPTFKLGRPLLNEVFYLRPDQALEQIFAPTLVLHGTGDTFIPVQSSREYIAKIPASSRLIEIDGAQHGIAVPDDPGYADPQTQAWQAAAIQDIADWLV</sequence>
<dbReference type="Gene3D" id="3.40.50.1820">
    <property type="entry name" value="alpha/beta hydrolase"/>
    <property type="match status" value="1"/>
</dbReference>
<dbReference type="InterPro" id="IPR050471">
    <property type="entry name" value="AB_hydrolase"/>
</dbReference>
<dbReference type="GO" id="GO:0016787">
    <property type="term" value="F:hydrolase activity"/>
    <property type="evidence" value="ECO:0007669"/>
    <property type="project" value="UniProtKB-KW"/>
</dbReference>
<reference evidence="2 3" key="1">
    <citation type="submission" date="2021-01" db="EMBL/GenBank/DDBJ databases">
        <title>Whole genome shotgun sequence of Actinoplanes humidus NBRC 14915.</title>
        <authorList>
            <person name="Komaki H."/>
            <person name="Tamura T."/>
        </authorList>
    </citation>
    <scope>NUCLEOTIDE SEQUENCE [LARGE SCALE GENOMIC DNA]</scope>
    <source>
        <strain evidence="2 3">NBRC 14915</strain>
    </source>
</reference>
<dbReference type="PANTHER" id="PTHR43433:SF1">
    <property type="entry name" value="BLL5160 PROTEIN"/>
    <property type="match status" value="1"/>
</dbReference>
<evidence type="ECO:0000259" key="1">
    <source>
        <dbReference type="Pfam" id="PF12146"/>
    </source>
</evidence>
<keyword evidence="3" id="KW-1185">Reference proteome</keyword>
<comment type="caution">
    <text evidence="2">The sequence shown here is derived from an EMBL/GenBank/DDBJ whole genome shotgun (WGS) entry which is preliminary data.</text>
</comment>
<dbReference type="InterPro" id="IPR022742">
    <property type="entry name" value="Hydrolase_4"/>
</dbReference>
<organism evidence="2 3">
    <name type="scientific">Winogradskya humida</name>
    <dbReference type="NCBI Taxonomy" id="113566"/>
    <lineage>
        <taxon>Bacteria</taxon>
        <taxon>Bacillati</taxon>
        <taxon>Actinomycetota</taxon>
        <taxon>Actinomycetes</taxon>
        <taxon>Micromonosporales</taxon>
        <taxon>Micromonosporaceae</taxon>
        <taxon>Winogradskya</taxon>
    </lineage>
</organism>
<dbReference type="InterPro" id="IPR029058">
    <property type="entry name" value="AB_hydrolase_fold"/>
</dbReference>
<proteinExistence type="predicted"/>
<dbReference type="EMBL" id="BOMN01000113">
    <property type="protein sequence ID" value="GIE24770.1"/>
    <property type="molecule type" value="Genomic_DNA"/>
</dbReference>
<dbReference type="PRINTS" id="PR00111">
    <property type="entry name" value="ABHYDROLASE"/>
</dbReference>
<dbReference type="Proteomes" id="UP000603200">
    <property type="component" value="Unassembled WGS sequence"/>
</dbReference>
<keyword evidence="2" id="KW-0378">Hydrolase</keyword>